<feature type="transmembrane region" description="Helical" evidence="1">
    <location>
        <begin position="409"/>
        <end position="429"/>
    </location>
</feature>
<evidence type="ECO:0000313" key="3">
    <source>
        <dbReference type="Proteomes" id="UP000220922"/>
    </source>
</evidence>
<keyword evidence="1" id="KW-1133">Transmembrane helix</keyword>
<sequence length="525" mass="56932">MSALAHLALADFRERTRRFSFVMIITLAVLLGYQVLDGFFMLRLGAYRGVYNAAWIGMLMAVTLAFFLSLIGFYVTRGNVTLDRQTGVGQILAATPLHKAAYTLGKFVSNTAVLLVIVGVLVLASVAMLLIHGEDKSLNLTHLLMPFLLFAAPVALLVAALAVLFDCIPWLQETAGNVLYFFLWLFTLPLLGGQVIGFTAIEREMTAALQAQGASYSGGIVLGTAELATLQTFVWTGFDWRAVAGPRLLVGVGALLLAAIAALPFDRFDPSRGHAPRAKQRARSRLPARLATLWPGFGRTARLARPGDGPARAAQLTPVTTATNPLGLFARVVATELKLLLKGRPLLWYVVAAGLMLASLLAELTTVQRWLLPIIWLWSLPLWSELGVRERKYGVEQLLFSAPAPLWRQLPAAWTAGMVLYVILGGGVLRRFLAEPALLPGFWAGAWFIPALALGLGAVGRSERPLQILLLSFWYLGPLNGLAAFDITGATPAALALGIPWYYLAASMPLVGLALLARWQHMRSS</sequence>
<feature type="transmembrane region" description="Helical" evidence="1">
    <location>
        <begin position="54"/>
        <end position="75"/>
    </location>
</feature>
<keyword evidence="1" id="KW-0812">Transmembrane</keyword>
<dbReference type="EMBL" id="LYXE01000050">
    <property type="protein sequence ID" value="PDW00226.1"/>
    <property type="molecule type" value="Genomic_DNA"/>
</dbReference>
<evidence type="ECO:0000256" key="1">
    <source>
        <dbReference type="SAM" id="Phobius"/>
    </source>
</evidence>
<feature type="transmembrane region" description="Helical" evidence="1">
    <location>
        <begin position="143"/>
        <end position="165"/>
    </location>
</feature>
<keyword evidence="1" id="KW-0472">Membrane</keyword>
<feature type="transmembrane region" description="Helical" evidence="1">
    <location>
        <begin position="346"/>
        <end position="364"/>
    </location>
</feature>
<feature type="transmembrane region" description="Helical" evidence="1">
    <location>
        <begin position="248"/>
        <end position="265"/>
    </location>
</feature>
<dbReference type="OrthoDB" id="6017159at2"/>
<feature type="transmembrane region" description="Helical" evidence="1">
    <location>
        <begin position="472"/>
        <end position="495"/>
    </location>
</feature>
<dbReference type="Proteomes" id="UP000220922">
    <property type="component" value="Unassembled WGS sequence"/>
</dbReference>
<gene>
    <name evidence="2" type="ORF">A9Q02_10420</name>
</gene>
<organism evidence="2 3">
    <name type="scientific">Candidatus Chloroploca asiatica</name>
    <dbReference type="NCBI Taxonomy" id="1506545"/>
    <lineage>
        <taxon>Bacteria</taxon>
        <taxon>Bacillati</taxon>
        <taxon>Chloroflexota</taxon>
        <taxon>Chloroflexia</taxon>
        <taxon>Chloroflexales</taxon>
        <taxon>Chloroflexineae</taxon>
        <taxon>Oscillochloridaceae</taxon>
        <taxon>Candidatus Chloroploca</taxon>
    </lineage>
</organism>
<feature type="transmembrane region" description="Helical" evidence="1">
    <location>
        <begin position="441"/>
        <end position="460"/>
    </location>
</feature>
<proteinExistence type="predicted"/>
<feature type="transmembrane region" description="Helical" evidence="1">
    <location>
        <begin position="112"/>
        <end position="131"/>
    </location>
</feature>
<feature type="transmembrane region" description="Helical" evidence="1">
    <location>
        <begin position="177"/>
        <end position="201"/>
    </location>
</feature>
<accession>A0A2H3KRL4</accession>
<feature type="transmembrane region" description="Helical" evidence="1">
    <location>
        <begin position="501"/>
        <end position="519"/>
    </location>
</feature>
<feature type="transmembrane region" description="Helical" evidence="1">
    <location>
        <begin position="20"/>
        <end position="42"/>
    </location>
</feature>
<evidence type="ECO:0000313" key="2">
    <source>
        <dbReference type="EMBL" id="PDW00226.1"/>
    </source>
</evidence>
<dbReference type="RefSeq" id="WP_097651183.1">
    <property type="nucleotide sequence ID" value="NZ_LYXE01000050.1"/>
</dbReference>
<dbReference type="AlphaFoldDB" id="A0A2H3KRL4"/>
<reference evidence="2 3" key="1">
    <citation type="submission" date="2016-05" db="EMBL/GenBank/DDBJ databases">
        <authorList>
            <person name="Lavstsen T."/>
            <person name="Jespersen J.S."/>
        </authorList>
    </citation>
    <scope>NUCLEOTIDE SEQUENCE [LARGE SCALE GENOMIC DNA]</scope>
    <source>
        <strain evidence="2 3">B7-9</strain>
    </source>
</reference>
<feature type="transmembrane region" description="Helical" evidence="1">
    <location>
        <begin position="213"/>
        <end position="236"/>
    </location>
</feature>
<name>A0A2H3KRL4_9CHLR</name>
<keyword evidence="3" id="KW-1185">Reference proteome</keyword>
<protein>
    <submittedName>
        <fullName evidence="2">Uncharacterized protein</fullName>
    </submittedName>
</protein>
<comment type="caution">
    <text evidence="2">The sequence shown here is derived from an EMBL/GenBank/DDBJ whole genome shotgun (WGS) entry which is preliminary data.</text>
</comment>